<evidence type="ECO:0000256" key="1">
    <source>
        <dbReference type="SAM" id="MobiDB-lite"/>
    </source>
</evidence>
<feature type="region of interest" description="Disordered" evidence="1">
    <location>
        <begin position="160"/>
        <end position="180"/>
    </location>
</feature>
<evidence type="ECO:0000313" key="2">
    <source>
        <dbReference type="EMBL" id="KAF2870049.1"/>
    </source>
</evidence>
<gene>
    <name evidence="2" type="ORF">BDV95DRAFT_71962</name>
</gene>
<dbReference type="Proteomes" id="UP000481861">
    <property type="component" value="Unassembled WGS sequence"/>
</dbReference>
<protein>
    <submittedName>
        <fullName evidence="2">Uncharacterized protein</fullName>
    </submittedName>
</protein>
<name>A0A7C8I3M7_9PLEO</name>
<dbReference type="AlphaFoldDB" id="A0A7C8I3M7"/>
<dbReference type="EMBL" id="JAADJZ010000014">
    <property type="protein sequence ID" value="KAF2870049.1"/>
    <property type="molecule type" value="Genomic_DNA"/>
</dbReference>
<proteinExistence type="predicted"/>
<accession>A0A7C8I3M7</accession>
<evidence type="ECO:0000313" key="3">
    <source>
        <dbReference type="Proteomes" id="UP000481861"/>
    </source>
</evidence>
<sequence length="180" mass="20207">MCPGTSTSTIYFLPTDCTSPSNSTKRTVDRSNPAKHAMGPAELPLLFSSPLFHFSSILFNLKTHPLIPLEPDPHPLLPLPQHSLLLILLFNSPLRPQQRIPRHLRLNVHAITLQELAKRRRHIALRARVLRRRLAARESHDVAVGLVDVEREILVSPSTSASHLNQTKPCQTSPSINELR</sequence>
<reference evidence="2 3" key="1">
    <citation type="submission" date="2020-01" db="EMBL/GenBank/DDBJ databases">
        <authorList>
            <consortium name="DOE Joint Genome Institute"/>
            <person name="Haridas S."/>
            <person name="Albert R."/>
            <person name="Binder M."/>
            <person name="Bloem J."/>
            <person name="Labutti K."/>
            <person name="Salamov A."/>
            <person name="Andreopoulos B."/>
            <person name="Baker S.E."/>
            <person name="Barry K."/>
            <person name="Bills G."/>
            <person name="Bluhm B.H."/>
            <person name="Cannon C."/>
            <person name="Castanera R."/>
            <person name="Culley D.E."/>
            <person name="Daum C."/>
            <person name="Ezra D."/>
            <person name="Gonzalez J.B."/>
            <person name="Henrissat B."/>
            <person name="Kuo A."/>
            <person name="Liang C."/>
            <person name="Lipzen A."/>
            <person name="Lutzoni F."/>
            <person name="Magnuson J."/>
            <person name="Mondo S."/>
            <person name="Nolan M."/>
            <person name="Ohm R."/>
            <person name="Pangilinan J."/>
            <person name="Park H.-J.H."/>
            <person name="Ramirez L."/>
            <person name="Alfaro M."/>
            <person name="Sun H."/>
            <person name="Tritt A."/>
            <person name="Yoshinaga Y."/>
            <person name="Zwiers L.-H.L."/>
            <person name="Turgeon B.G."/>
            <person name="Goodwin S.B."/>
            <person name="Spatafora J.W."/>
            <person name="Crous P.W."/>
            <person name="Grigoriev I.V."/>
        </authorList>
    </citation>
    <scope>NUCLEOTIDE SEQUENCE [LARGE SCALE GENOMIC DNA]</scope>
    <source>
        <strain evidence="2 3">CBS 611.86</strain>
    </source>
</reference>
<organism evidence="2 3">
    <name type="scientific">Massariosphaeria phaeospora</name>
    <dbReference type="NCBI Taxonomy" id="100035"/>
    <lineage>
        <taxon>Eukaryota</taxon>
        <taxon>Fungi</taxon>
        <taxon>Dikarya</taxon>
        <taxon>Ascomycota</taxon>
        <taxon>Pezizomycotina</taxon>
        <taxon>Dothideomycetes</taxon>
        <taxon>Pleosporomycetidae</taxon>
        <taxon>Pleosporales</taxon>
        <taxon>Pleosporales incertae sedis</taxon>
        <taxon>Massariosphaeria</taxon>
    </lineage>
</organism>
<comment type="caution">
    <text evidence="2">The sequence shown here is derived from an EMBL/GenBank/DDBJ whole genome shotgun (WGS) entry which is preliminary data.</text>
</comment>
<keyword evidence="3" id="KW-1185">Reference proteome</keyword>